<accession>S4XQW6</accession>
<dbReference type="PATRIC" id="fig|1254432.3.peg.1535"/>
<dbReference type="PANTHER" id="PTHR43130">
    <property type="entry name" value="ARAC-FAMILY TRANSCRIPTIONAL REGULATOR"/>
    <property type="match status" value="1"/>
</dbReference>
<evidence type="ECO:0000313" key="2">
    <source>
        <dbReference type="EMBL" id="AGP34255.1"/>
    </source>
</evidence>
<dbReference type="HOGENOM" id="CLU_000445_44_1_7"/>
<name>S4XQW6_SORCE</name>
<dbReference type="Pfam" id="PF01965">
    <property type="entry name" value="DJ-1_PfpI"/>
    <property type="match status" value="1"/>
</dbReference>
<feature type="domain" description="DJ-1/PfpI" evidence="1">
    <location>
        <begin position="67"/>
        <end position="198"/>
    </location>
</feature>
<dbReference type="InterPro" id="IPR029062">
    <property type="entry name" value="Class_I_gatase-like"/>
</dbReference>
<dbReference type="InterPro" id="IPR052158">
    <property type="entry name" value="INH-QAR"/>
</dbReference>
<gene>
    <name evidence="2" type="ORF">SCE1572_06925</name>
</gene>
<proteinExistence type="predicted"/>
<dbReference type="eggNOG" id="COG0693">
    <property type="taxonomic scope" value="Bacteria"/>
</dbReference>
<dbReference type="KEGG" id="scu:SCE1572_06925"/>
<evidence type="ECO:0000259" key="1">
    <source>
        <dbReference type="Pfam" id="PF01965"/>
    </source>
</evidence>
<dbReference type="EMBL" id="CP003969">
    <property type="protein sequence ID" value="AGP34255.1"/>
    <property type="molecule type" value="Genomic_DNA"/>
</dbReference>
<dbReference type="PANTHER" id="PTHR43130:SF2">
    <property type="entry name" value="DJ-1_PFPI DOMAIN-CONTAINING PROTEIN"/>
    <property type="match status" value="1"/>
</dbReference>
<organism evidence="2 3">
    <name type="scientific">Sorangium cellulosum So0157-2</name>
    <dbReference type="NCBI Taxonomy" id="1254432"/>
    <lineage>
        <taxon>Bacteria</taxon>
        <taxon>Pseudomonadati</taxon>
        <taxon>Myxococcota</taxon>
        <taxon>Polyangia</taxon>
        <taxon>Polyangiales</taxon>
        <taxon>Polyangiaceae</taxon>
        <taxon>Sorangium</taxon>
    </lineage>
</organism>
<sequence length="263" mass="28779">MLTRASFASSREARKDSSMSVHDDASFTLPLSVPVERKLQVALFVCPGFFLPDNIGLQTVFGVLPNVDLHLVWKNRDEIAGAPRFTTRATTTFAECPKALDVLHVPAIPPRVMEDKESLAFLAEYGGRAAWLSGVCAGALMLGAAGLLKGYRATTNFHLHDQLPYYGAIPTQGNVVEDRNRLTSGPVSGGFDLALRLIGRLWGDELARECELEMEYAPEPPYGTGSPELAGPERTARSLQRMAPLIEEMRQVGIRASRRLEIA</sequence>
<dbReference type="Proteomes" id="UP000014803">
    <property type="component" value="Chromosome"/>
</dbReference>
<dbReference type="Gene3D" id="3.40.50.880">
    <property type="match status" value="1"/>
</dbReference>
<reference evidence="2 3" key="1">
    <citation type="journal article" date="2013" name="Sci. Rep.">
        <title>Extraordinary expansion of a Sorangium cellulosum genome from an alkaline milieu.</title>
        <authorList>
            <person name="Han K."/>
            <person name="Li Z.F."/>
            <person name="Peng R."/>
            <person name="Zhu L.P."/>
            <person name="Zhou T."/>
            <person name="Wang L.G."/>
            <person name="Li S.G."/>
            <person name="Zhang X.B."/>
            <person name="Hu W."/>
            <person name="Wu Z.H."/>
            <person name="Qin N."/>
            <person name="Li Y.Z."/>
        </authorList>
    </citation>
    <scope>NUCLEOTIDE SEQUENCE [LARGE SCALE GENOMIC DNA]</scope>
    <source>
        <strain evidence="2 3">So0157-2</strain>
    </source>
</reference>
<dbReference type="CDD" id="cd03139">
    <property type="entry name" value="GATase1_PfpI_2"/>
    <property type="match status" value="1"/>
</dbReference>
<protein>
    <recommendedName>
        <fullName evidence="1">DJ-1/PfpI domain-containing protein</fullName>
    </recommendedName>
</protein>
<dbReference type="STRING" id="1254432.SCE1572_06925"/>
<dbReference type="AlphaFoldDB" id="S4XQW6"/>
<dbReference type="InterPro" id="IPR002818">
    <property type="entry name" value="DJ-1/PfpI"/>
</dbReference>
<evidence type="ECO:0000313" key="3">
    <source>
        <dbReference type="Proteomes" id="UP000014803"/>
    </source>
</evidence>
<dbReference type="SUPFAM" id="SSF52317">
    <property type="entry name" value="Class I glutamine amidotransferase-like"/>
    <property type="match status" value="1"/>
</dbReference>
<dbReference type="GO" id="GO:0006355">
    <property type="term" value="P:regulation of DNA-templated transcription"/>
    <property type="evidence" value="ECO:0007669"/>
    <property type="project" value="TreeGrafter"/>
</dbReference>